<keyword evidence="1" id="KW-0175">Coiled coil</keyword>
<feature type="transmembrane region" description="Helical" evidence="3">
    <location>
        <begin position="3293"/>
        <end position="3317"/>
    </location>
</feature>
<keyword evidence="3" id="KW-0812">Transmembrane</keyword>
<dbReference type="EMBL" id="CAJOBB010002407">
    <property type="protein sequence ID" value="CAF3966230.1"/>
    <property type="molecule type" value="Genomic_DNA"/>
</dbReference>
<dbReference type="EMBL" id="CAJNOE010000099">
    <property type="protein sequence ID" value="CAF0909850.1"/>
    <property type="molecule type" value="Genomic_DNA"/>
</dbReference>
<gene>
    <name evidence="4" type="ORF">IZO911_LOCUS12717</name>
    <name evidence="5" type="ORF">KXQ929_LOCUS26498</name>
</gene>
<evidence type="ECO:0000313" key="4">
    <source>
        <dbReference type="EMBL" id="CAF0909850.1"/>
    </source>
</evidence>
<evidence type="ECO:0000313" key="6">
    <source>
        <dbReference type="Proteomes" id="UP000663860"/>
    </source>
</evidence>
<feature type="transmembrane region" description="Helical" evidence="3">
    <location>
        <begin position="3442"/>
        <end position="3460"/>
    </location>
</feature>
<dbReference type="InterPro" id="IPR050708">
    <property type="entry name" value="T6SS_VgrG/RHS"/>
</dbReference>
<feature type="region of interest" description="Disordered" evidence="2">
    <location>
        <begin position="3511"/>
        <end position="3587"/>
    </location>
</feature>
<evidence type="ECO:0000313" key="5">
    <source>
        <dbReference type="EMBL" id="CAF3966230.1"/>
    </source>
</evidence>
<keyword evidence="3" id="KW-1133">Transmembrane helix</keyword>
<dbReference type="Proteomes" id="UP000663868">
    <property type="component" value="Unassembled WGS sequence"/>
</dbReference>
<keyword evidence="3" id="KW-0472">Membrane</keyword>
<feature type="compositionally biased region" description="Polar residues" evidence="2">
    <location>
        <begin position="3519"/>
        <end position="3528"/>
    </location>
</feature>
<dbReference type="PANTHER" id="PTHR32305">
    <property type="match status" value="1"/>
</dbReference>
<reference evidence="4" key="1">
    <citation type="submission" date="2021-02" db="EMBL/GenBank/DDBJ databases">
        <authorList>
            <person name="Nowell W R."/>
        </authorList>
    </citation>
    <scope>NUCLEOTIDE SEQUENCE</scope>
</reference>
<comment type="caution">
    <text evidence="4">The sequence shown here is derived from an EMBL/GenBank/DDBJ whole genome shotgun (WGS) entry which is preliminary data.</text>
</comment>
<dbReference type="PANTHER" id="PTHR32305:SF15">
    <property type="entry name" value="PROTEIN RHSA-RELATED"/>
    <property type="match status" value="1"/>
</dbReference>
<proteinExistence type="predicted"/>
<evidence type="ECO:0000256" key="3">
    <source>
        <dbReference type="SAM" id="Phobius"/>
    </source>
</evidence>
<feature type="transmembrane region" description="Helical" evidence="3">
    <location>
        <begin position="3337"/>
        <end position="3360"/>
    </location>
</feature>
<feature type="transmembrane region" description="Helical" evidence="3">
    <location>
        <begin position="3480"/>
        <end position="3497"/>
    </location>
</feature>
<dbReference type="Gene3D" id="2.180.10.10">
    <property type="entry name" value="RHS repeat-associated core"/>
    <property type="match status" value="2"/>
</dbReference>
<dbReference type="InterPro" id="IPR022385">
    <property type="entry name" value="Rhs_assc_core"/>
</dbReference>
<protein>
    <submittedName>
        <fullName evidence="4">Uncharacterized protein</fullName>
    </submittedName>
</protein>
<feature type="transmembrane region" description="Helical" evidence="3">
    <location>
        <begin position="3268"/>
        <end position="3286"/>
    </location>
</feature>
<accession>A0A814AC95</accession>
<dbReference type="Proteomes" id="UP000663860">
    <property type="component" value="Unassembled WGS sequence"/>
</dbReference>
<organism evidence="4 6">
    <name type="scientific">Adineta steineri</name>
    <dbReference type="NCBI Taxonomy" id="433720"/>
    <lineage>
        <taxon>Eukaryota</taxon>
        <taxon>Metazoa</taxon>
        <taxon>Spiralia</taxon>
        <taxon>Gnathifera</taxon>
        <taxon>Rotifera</taxon>
        <taxon>Eurotatoria</taxon>
        <taxon>Bdelloidea</taxon>
        <taxon>Adinetida</taxon>
        <taxon>Adinetidae</taxon>
        <taxon>Adineta</taxon>
    </lineage>
</organism>
<sequence length="3809" mass="441530">MQKHTTTETININSSTALTSPQRLLFELIPTDIWTNLLDKFKLQESKWIWTTQLTDLNDYQLVLRCQDGSRIFQYIQEDHNWQQILYSEDFCDQNEFNKSCYPIQFWKISQLNKDILICRLESGYYFVEYDTTTQKLRGLAQDMLFSDANRWYDEHNRLQWGSFYGSKMPPGLFTQHIEQGIRFYIANLNGSVENDQPLWEDGTTNEYIRSIWKVKDDHFEFADITGTGITNIIRRNDQGLSIYCFQITNDEFTLTELIKTDLCNKNSGWRPKRDKLWFVRLTESSFYNLVLLQSDGLKVYQYVDKQQGFVCLHHDRTMTERLGWNKQHTDSILFADINDTGFMQLIYTGPYGLTICSFNHIVHQWECNLNPKQITFENRYANAVMFIPANKSPTHTLILITKYNGKLNCFTIKKNIIQMDLSSESNLILSSLNEEMKSSKPSLIPSQTKYINRSKSVIFLRDTLDIKPLLSAVNINTGKLDITLPLVNMNTGSTNLQMHLALRYQGINQQTTILGIGWNLVEDYITVDYRMSINPSSHRYYWITSHGSIDLVCRRSPMEGVRHFRLSTSYDLFLIKNLNIDNLPNIQDNAIILVGPNDNNDYYAYHVQNNQWLRNSDDKQLKRILMKKMEMINFEPSGSNGLIEINDTNFENIVKIVRIVTSNENYFDMNITYDSNEQYWQMKTPEGKKRLYGNVQTQVDTSDSIAWTIGWNNWMGRGNDTKHQKRYPIRWHLKEVQGYQADKLIYTYENRQCQVDNASFTQSIYLKSVSDNNDNEIHLHYEKKSVQEYQEPVLKDSDGNLQLSPIFDSYLKTIEIITRINIQTIEFKYEIHNQIRQLIALSQTEDIYPEPVLKFSYKNVDSFIQIDQIRLPNGEQLYFTYNSNKIEYMKRSLDSYSGEYFVHEQPELTMGSDYMILSEINEKIVSFRILQLKQAPCVNQIRFLEIQTYRTFARQNYFGFILKTMNNTFTLFLYHRYLRNEWCFEPKQYPISSFRIQWIDNSLVFVNSKQQIVAIDWNMNKETWEENILSRPSNVSQTSELFLKTNQSQIIVYDDQHLWIFYRDYDKNWQTKLLKSIPNYFSQSKQTLAKFEITSILFEDILQYLKLQTLQCYNNIICLSSWREENGKFKSIQNIFMLNSNHNIQLEKSYYITEEESYEAIFSKPQERIISDDKLTFRFMYQYHSGKFRVVFEPQIIKKEVAIESKTYHRIYQLKDQNITISLRGIKSCVAYNKHTGKWFTKMDEDQDIQSDTQCLTECFKDMFFIDLTKCLPQLNINQILSGNKKWVFNGNQWQETIMNENEDQIMNNNLDRDYVLHKANKNDSLKLYKQNTNGQIVGDYLYDFKVISLENISIGYPNYIAFKQNDNRISVLPIHKKKLGEVYYLPDGNLTPWSNSKLLIITQPNSKDKTRQKLIIYPNPGQSDLYRDPVVVKTCLDIGNEKRLTGYQYYEESAIMINDFIVYQKTDTIPGADKSRHGWIENSSEVEHVQRRYFNSKQKEIFASLSSKKSKDDEKSELLSDPKTTIFLSKTNFEIAQFQKANIQNDEGAYLSFEPYEIENSSAWQFQRENLIQNDWSLTGTSYLRLHNKNDSLHRLFNPTNQNCSYQAACWLRSTNKNFPSKNAFQAIIKTNKNDIIGTLSSNLLRSRNEWYYFEININLPEIKSRGALKPIYSVEFNGKHCFFQGDDDFNSLDISRKLLTEQLLTNVHNIDIRSLVAPEIQIAILQDTLPDVMKKKSSYQNLHKKYKQYQENMNQDVRQINEALDLKDNHRLDFKDLIKYVEKESKYYQQLNQLQKLSNEIKIQCENYSKLEETFKDFIEHGHLHCLIDFDGDQIRSSIFDFITQLNKIRFYIWKPNSNNELILLHTNQDKIIEPRQTIHLLYTSNITQSQKLIDVTNSCLSKDKCESLKQGHEYLLIDLIIQPTSDYSLDIDHIRFSPRDEKFYARIYDPQTYQVTALLDRNGTMKYMFYNNQYQALAVTDWKKYLKELSIYGRHGNVLSFGSKLAREQPRSEIQIKPMHGFYEDFSKMAFEKRWLIKTINCWKRLPGCLIHTEQSNDNLILQNDWLDGHSGGIYVQLNLLSAAKIEIKIHHHLIVVECLNGNKTSLVINNDNICSIPSYAEYLIISEGDRLFVWINGQLQFDKELKIHMKNSNYLSFNLTGHISLNQLFVFSEPKINVTYKNILDEEVQTIHLENFQSAIVTQTLYDDLGRQSIVTKPTRIIVHDHKPLLAFQHDFIENLSQTGQLIGTVNEFNLNDDGYCYFQVQYADNPLNQKIASGQPGRLFTVNGVGSLKYTYNTQLHFINLLFPKEKGYSIQVCIQPHGTEQIAVLDSNENRVALYVHTNTGNSLLTTYEYDDENQLRKVLPPVYHAHKEVNTLGQVIPYTQLMEQWQNNEYFQKKFSIRMIYNKYGKVIERITPDTSKQILIYSQEKLLRFILQHDLNDKPYRVIYYQYDQWGDLASQGYSTECLDQGVLQNLANNYHELPQAITYLQIQKTNSSPNANFRNKSITSMIRHSEGTWREFSTYTDESKLSSKEIIMMNSNLWQMYSLDFTYIGDHVTRITYPMLFKNQSLVITYTYDKQNHITAIGTPNNNEQWMKFIYAGHGQMSDEIHIANNFLTHYDYNSPGYLKTIENKYFQEIINYTEGSYGQDGFFDGTIARTQFSALWFENCNTRLLSLDPETFQDYFQTAGENITLEQAEYYLQVLVNTGFLNKHHRVIKEFSPQDTVLNLPSQCGGDFAYLLAELLNQYFPQKYGHCYSYGNHMELIKAKYFVGVKILKPIQPLSFSEEINGINSEQSKLIWDVLVKNAYIYPDNDDGIHIQGKISANKWIDYEGLNNDLGKYADYDHLIAAVLQKYFSQRKILTKEIFEKIFQTWVQVDIDTQKRTSEIRAETAKEIWTILSNKNYLYSTNSLCLLLKKEFYEILQNYRIFISEIVNVLQEYSSYQMGQSPSDVEAYMIDKNGNHRHYWTGYARYQLYYKENNNQIESIDYSKITSRNKLKTNFKIIHDALGNITKAEHKGIVDISYDPTTNRPKRVQLEDGRQVYYDYDAQGERVRKCIHNKNEEKLKEIIYLRDDEGRSLVEKVIDFIDGERFEQETGYIYGSKGIIGFIRNDEFYSVICDHEGSIRLIVKDQEIVAAYDYLPYGSLMRQYGMIQVQISYRYTGQEWDEETGLYNYHARLYDPEIGRFYQTDPQEQYASPYKYAGNSPVSMIDPSGEIAFLPIVMIGLALSGSYLGGSAANNTWSPFEWDLMKTSTYLGIGVGTLTGLFAPIGFTSSIGTLTAFGLSFAGAVTTAGTIGSTVMYLSMASANNSWGPTEWQWSRPMTWNASFQGFTFGFSAVNGIAAWYQYYTCFETVGKVVLSLSSGALSLGMSYLSCATANASFNPKQWKLSPGTIYAGLGGAFGGCMAPIGLMSTWQTISSFETTTARLLMGFTTIGSGLCTSYVFVSAANDSFSWSNWDMSSPKAYTAIIGGILFGISLPGLPRAFREGMKRTSEAWKRRENCQQETPQSANETVEEGSKVDAQSANETVEEGSKVNTQSANEIGEEGSKVNTQSANEIGEGGPKVDPLSPNETVPEDPIVDQQPANETILGDPVVDQQPANETVLGDPAVDQQPANETVQENNETDQQLANRIIKKVDDLLTGNTVPSKNGVIAIATMNDGEKIFAYSGGSKHTFVAGSVLKNGNIVVIVGETYYIDTPVDELVLYDQYIGNNLGCTAEDVQKLGGMPNEEGHNFPRNPATCAEPRVIIIAFGRGYTKDDFVSITPFRRNQPDVAPVPPCSNCQATLDKIFPK</sequence>
<dbReference type="NCBIfam" id="TIGR03696">
    <property type="entry name" value="Rhs_assc_core"/>
    <property type="match status" value="1"/>
</dbReference>
<feature type="coiled-coil region" evidence="1">
    <location>
        <begin position="1735"/>
        <end position="1769"/>
    </location>
</feature>
<evidence type="ECO:0000256" key="2">
    <source>
        <dbReference type="SAM" id="MobiDB-lite"/>
    </source>
</evidence>
<name>A0A814AC95_9BILA</name>
<evidence type="ECO:0000256" key="1">
    <source>
        <dbReference type="SAM" id="Coils"/>
    </source>
</evidence>
<feature type="transmembrane region" description="Helical" evidence="3">
    <location>
        <begin position="3409"/>
        <end position="3430"/>
    </location>
</feature>